<evidence type="ECO:0000313" key="2">
    <source>
        <dbReference type="Proteomes" id="UP000823388"/>
    </source>
</evidence>
<dbReference type="EMBL" id="CM029053">
    <property type="protein sequence ID" value="KAG2551332.1"/>
    <property type="molecule type" value="Genomic_DNA"/>
</dbReference>
<gene>
    <name evidence="1" type="ORF">PVAP13_9KG392000</name>
</gene>
<dbReference type="PANTHER" id="PTHR31672">
    <property type="entry name" value="BNACNNG10540D PROTEIN"/>
    <property type="match status" value="1"/>
</dbReference>
<accession>A0A8T0NTM8</accession>
<dbReference type="AlphaFoldDB" id="A0A8T0NTM8"/>
<dbReference type="InterPro" id="IPR050796">
    <property type="entry name" value="SCF_F-box_component"/>
</dbReference>
<evidence type="ECO:0000313" key="1">
    <source>
        <dbReference type="EMBL" id="KAG2551332.1"/>
    </source>
</evidence>
<proteinExistence type="predicted"/>
<keyword evidence="2" id="KW-1185">Reference proteome</keyword>
<organism evidence="1 2">
    <name type="scientific">Panicum virgatum</name>
    <name type="common">Blackwell switchgrass</name>
    <dbReference type="NCBI Taxonomy" id="38727"/>
    <lineage>
        <taxon>Eukaryota</taxon>
        <taxon>Viridiplantae</taxon>
        <taxon>Streptophyta</taxon>
        <taxon>Embryophyta</taxon>
        <taxon>Tracheophyta</taxon>
        <taxon>Spermatophyta</taxon>
        <taxon>Magnoliopsida</taxon>
        <taxon>Liliopsida</taxon>
        <taxon>Poales</taxon>
        <taxon>Poaceae</taxon>
        <taxon>PACMAD clade</taxon>
        <taxon>Panicoideae</taxon>
        <taxon>Panicodae</taxon>
        <taxon>Paniceae</taxon>
        <taxon>Panicinae</taxon>
        <taxon>Panicum</taxon>
        <taxon>Panicum sect. Hiantes</taxon>
    </lineage>
</organism>
<dbReference type="SUPFAM" id="SSF81383">
    <property type="entry name" value="F-box domain"/>
    <property type="match status" value="1"/>
</dbReference>
<dbReference type="Proteomes" id="UP000823388">
    <property type="component" value="Chromosome 9K"/>
</dbReference>
<reference evidence="1" key="1">
    <citation type="submission" date="2020-05" db="EMBL/GenBank/DDBJ databases">
        <title>WGS assembly of Panicum virgatum.</title>
        <authorList>
            <person name="Lovell J.T."/>
            <person name="Jenkins J."/>
            <person name="Shu S."/>
            <person name="Juenger T.E."/>
            <person name="Schmutz J."/>
        </authorList>
    </citation>
    <scope>NUCLEOTIDE SEQUENCE</scope>
    <source>
        <strain evidence="1">AP13</strain>
    </source>
</reference>
<comment type="caution">
    <text evidence="1">The sequence shown here is derived from an EMBL/GenBank/DDBJ whole genome shotgun (WGS) entry which is preliminary data.</text>
</comment>
<evidence type="ECO:0008006" key="3">
    <source>
        <dbReference type="Google" id="ProtNLM"/>
    </source>
</evidence>
<dbReference type="InterPro" id="IPR036047">
    <property type="entry name" value="F-box-like_dom_sf"/>
</dbReference>
<name>A0A8T0NTM8_PANVG</name>
<dbReference type="PANTHER" id="PTHR31672:SF2">
    <property type="entry name" value="F-BOX DOMAIN-CONTAINING PROTEIN"/>
    <property type="match status" value="1"/>
</dbReference>
<protein>
    <recommendedName>
        <fullName evidence="3">F-box domain-containing protein</fullName>
    </recommendedName>
</protein>
<sequence length="421" mass="44501">MYTPLLSSIAKFFQRGMDEGDQRMSPPPRPPAQLPEDLVCSSILPRLPVRSLMRFAAVSKAWRDLILGDAAFAALQAQSPSVASAALARFHNGRFEVLAPGGSAASVAPPDTSLSFLTAGGACQGLELCACTSGLLCLTAMDSESRRLVFFVCNPAMRSFHLITYGCPLGVAGLAYDPAAAEPSYDVVVAARQGLETCRFFRFSSRAAGPEWLAPPGTVGLAPFEALQPKPAYAGGRVHWLSNLGNIVWHDVASELCGTLPPPPPCVSGGGNMDLGVWRGRLRLARASNAGLGLWELASYGGAGAAPRWDAVHWRSWRSISGVVAPERCFMWSVVPAGMEVGGEVAVGLALRHGHAVRRLVRGVSRQQDAVSRALVRYDRGTGATAAAVELTGKEVHDGLGTVFGYHSSLAALPRLNMGDA</sequence>
<dbReference type="Gene3D" id="1.20.1280.50">
    <property type="match status" value="1"/>
</dbReference>